<sequence>MSHFWYILGTWATYEFVRYFMKSALKLMISGTSEKQDTEEPNNLPNASEILFFPDQKFVLGFGDRIQPDDGEPSQNVVRMVEYLNKAESTLDVCMYILTHRNLCNALIEASYRGLKIRCIVDKKVASEGYGAGEMVGNLRRKGIAVRCFETTFLMHHKFVVIDKKIVMMGSFNWTMQAVCGNNDVVLISNHADIVNPFVEEFLWSCLNDATCSIDACLFVLASSEVGEALMRASARGVAVSILIDREMMSYQGSQAHNLLKLGIRIMSLATPLLLHHKFIIIDNRIVIDGSFNWTTKGLAGNFENAIATNDPNTVCLFVQQFQRIKRHIIDDCLHARKVHKGEGNVMTTEDFIPE</sequence>
<dbReference type="PROSITE" id="PS50035">
    <property type="entry name" value="PLD"/>
    <property type="match status" value="2"/>
</dbReference>
<gene>
    <name evidence="8" type="ORF">DSTB1V02_LOCUS11736</name>
</gene>
<dbReference type="GO" id="GO:0016891">
    <property type="term" value="F:RNA endonuclease activity producing 5'-phosphomonoesters, hydrolytic mechanism"/>
    <property type="evidence" value="ECO:0007669"/>
    <property type="project" value="TreeGrafter"/>
</dbReference>
<evidence type="ECO:0000256" key="2">
    <source>
        <dbReference type="ARBA" id="ARBA00022963"/>
    </source>
</evidence>
<dbReference type="InterPro" id="IPR025202">
    <property type="entry name" value="PLD-like_dom"/>
</dbReference>
<evidence type="ECO:0000313" key="8">
    <source>
        <dbReference type="EMBL" id="CAD7251975.1"/>
    </source>
</evidence>
<dbReference type="PANTHER" id="PTHR43856:SF1">
    <property type="entry name" value="MITOCHONDRIAL CARDIOLIPIN HYDROLASE"/>
    <property type="match status" value="1"/>
</dbReference>
<organism evidence="8">
    <name type="scientific">Darwinula stevensoni</name>
    <dbReference type="NCBI Taxonomy" id="69355"/>
    <lineage>
        <taxon>Eukaryota</taxon>
        <taxon>Metazoa</taxon>
        <taxon>Ecdysozoa</taxon>
        <taxon>Arthropoda</taxon>
        <taxon>Crustacea</taxon>
        <taxon>Oligostraca</taxon>
        <taxon>Ostracoda</taxon>
        <taxon>Podocopa</taxon>
        <taxon>Podocopida</taxon>
        <taxon>Darwinulocopina</taxon>
        <taxon>Darwinuloidea</taxon>
        <taxon>Darwinulidae</taxon>
        <taxon>Darwinula</taxon>
    </lineage>
</organism>
<dbReference type="SMART" id="SM00155">
    <property type="entry name" value="PLDc"/>
    <property type="match status" value="2"/>
</dbReference>
<proteinExistence type="inferred from homology"/>
<dbReference type="InterPro" id="IPR001736">
    <property type="entry name" value="PLipase_D/transphosphatidylase"/>
</dbReference>
<evidence type="ECO:0000256" key="6">
    <source>
        <dbReference type="ARBA" id="ARBA00043167"/>
    </source>
</evidence>
<keyword evidence="2" id="KW-0442">Lipid degradation</keyword>
<dbReference type="InterPro" id="IPR051406">
    <property type="entry name" value="PLD_domain"/>
</dbReference>
<dbReference type="EMBL" id="CAJPEV010003994">
    <property type="protein sequence ID" value="CAG0900954.1"/>
    <property type="molecule type" value="Genomic_DNA"/>
</dbReference>
<dbReference type="EMBL" id="LR903511">
    <property type="protein sequence ID" value="CAD7251975.1"/>
    <property type="molecule type" value="Genomic_DNA"/>
</dbReference>
<accession>A0A7R9FR41</accession>
<keyword evidence="9" id="KW-1185">Reference proteome</keyword>
<dbReference type="Proteomes" id="UP000677054">
    <property type="component" value="Unassembled WGS sequence"/>
</dbReference>
<evidence type="ECO:0000256" key="5">
    <source>
        <dbReference type="ARBA" id="ARBA00040549"/>
    </source>
</evidence>
<name>A0A7R9FR41_9CRUS</name>
<dbReference type="SUPFAM" id="SSF56024">
    <property type="entry name" value="Phospholipase D/nuclease"/>
    <property type="match status" value="2"/>
</dbReference>
<dbReference type="Pfam" id="PF13091">
    <property type="entry name" value="PLDc_2"/>
    <property type="match status" value="2"/>
</dbReference>
<keyword evidence="1" id="KW-0378">Hydrolase</keyword>
<reference evidence="8" key="1">
    <citation type="submission" date="2020-11" db="EMBL/GenBank/DDBJ databases">
        <authorList>
            <person name="Tran Van P."/>
        </authorList>
    </citation>
    <scope>NUCLEOTIDE SEQUENCE</scope>
</reference>
<evidence type="ECO:0000313" key="9">
    <source>
        <dbReference type="Proteomes" id="UP000677054"/>
    </source>
</evidence>
<dbReference type="AlphaFoldDB" id="A0A7R9FR41"/>
<feature type="domain" description="PLD phosphodiesterase" evidence="7">
    <location>
        <begin position="151"/>
        <end position="178"/>
    </location>
</feature>
<comment type="similarity">
    <text evidence="4">Belongs to the phospholipase D family. MitoPLD/Zucchini subfamily.</text>
</comment>
<dbReference type="PANTHER" id="PTHR43856">
    <property type="entry name" value="CARDIOLIPIN HYDROLASE"/>
    <property type="match status" value="1"/>
</dbReference>
<evidence type="ECO:0000259" key="7">
    <source>
        <dbReference type="PROSITE" id="PS50035"/>
    </source>
</evidence>
<evidence type="ECO:0000256" key="4">
    <source>
        <dbReference type="ARBA" id="ARBA00038012"/>
    </source>
</evidence>
<evidence type="ECO:0000256" key="3">
    <source>
        <dbReference type="ARBA" id="ARBA00023098"/>
    </source>
</evidence>
<evidence type="ECO:0000256" key="1">
    <source>
        <dbReference type="ARBA" id="ARBA00022801"/>
    </source>
</evidence>
<protein>
    <recommendedName>
        <fullName evidence="5">Mitochondrial cardiolipin hydrolase</fullName>
    </recommendedName>
    <alternativeName>
        <fullName evidence="6">Mitochondrial phospholipase</fullName>
    </alternativeName>
</protein>
<dbReference type="OrthoDB" id="6377485at2759"/>
<keyword evidence="3" id="KW-0443">Lipid metabolism</keyword>
<dbReference type="GO" id="GO:0016042">
    <property type="term" value="P:lipid catabolic process"/>
    <property type="evidence" value="ECO:0007669"/>
    <property type="project" value="UniProtKB-KW"/>
</dbReference>
<feature type="domain" description="PLD phosphodiesterase" evidence="7">
    <location>
        <begin position="271"/>
        <end position="298"/>
    </location>
</feature>
<dbReference type="Gene3D" id="3.30.870.10">
    <property type="entry name" value="Endonuclease Chain A"/>
    <property type="match status" value="2"/>
</dbReference>